<dbReference type="Pfam" id="PF12698">
    <property type="entry name" value="ABC2_membrane_3"/>
    <property type="match status" value="1"/>
</dbReference>
<keyword evidence="2 5" id="KW-0812">Transmembrane</keyword>
<evidence type="ECO:0000256" key="3">
    <source>
        <dbReference type="ARBA" id="ARBA00022989"/>
    </source>
</evidence>
<dbReference type="AlphaFoldDB" id="A0A2X3W804"/>
<dbReference type="EMBL" id="LS483343">
    <property type="protein sequence ID" value="SQF39933.1"/>
    <property type="molecule type" value="Genomic_DNA"/>
</dbReference>
<feature type="transmembrane region" description="Helical" evidence="5">
    <location>
        <begin position="12"/>
        <end position="32"/>
    </location>
</feature>
<gene>
    <name evidence="7" type="ORF">NCTC12278_00637</name>
</gene>
<evidence type="ECO:0000256" key="5">
    <source>
        <dbReference type="SAM" id="Phobius"/>
    </source>
</evidence>
<sequence>MKALIKVEWIQIWRQWSVFVLAIGMPVGFFLLYSGMQMAPTPEEQKLFVRNYMLTMTAFSMSSFGFFSFPFMLVEDRTSHWFSYIEHSSVPVYYYYLSKIFRVFIYFLCSITVTFLVGKFYRQVSMPVEKWLVSILLLLIASVVFLAFGLLIAQIKSQQLMSIVGNLAFLGLAVLGGSWMPISLFPDWMQSISKVTPTYHVNQLVEIYAQKSQINWTSLLIVLGYAIIIAGLALFIKNKTEVK</sequence>
<dbReference type="PANTHER" id="PTHR43229">
    <property type="entry name" value="NODULATION PROTEIN J"/>
    <property type="match status" value="1"/>
</dbReference>
<evidence type="ECO:0000256" key="1">
    <source>
        <dbReference type="ARBA" id="ARBA00004141"/>
    </source>
</evidence>
<evidence type="ECO:0000259" key="6">
    <source>
        <dbReference type="Pfam" id="PF12698"/>
    </source>
</evidence>
<dbReference type="GO" id="GO:0016020">
    <property type="term" value="C:membrane"/>
    <property type="evidence" value="ECO:0007669"/>
    <property type="project" value="UniProtKB-SubCell"/>
</dbReference>
<feature type="domain" description="ABC-2 type transporter transmembrane" evidence="6">
    <location>
        <begin position="40"/>
        <end position="234"/>
    </location>
</feature>
<dbReference type="Proteomes" id="UP000249495">
    <property type="component" value="Chromosome 1"/>
</dbReference>
<feature type="transmembrane region" description="Helical" evidence="5">
    <location>
        <begin position="133"/>
        <end position="153"/>
    </location>
</feature>
<accession>A0A2X3W804</accession>
<organism evidence="7 8">
    <name type="scientific">Streptococcus ferus</name>
    <dbReference type="NCBI Taxonomy" id="1345"/>
    <lineage>
        <taxon>Bacteria</taxon>
        <taxon>Bacillati</taxon>
        <taxon>Bacillota</taxon>
        <taxon>Bacilli</taxon>
        <taxon>Lactobacillales</taxon>
        <taxon>Streptococcaceae</taxon>
        <taxon>Streptococcus</taxon>
    </lineage>
</organism>
<dbReference type="InterPro" id="IPR051784">
    <property type="entry name" value="Nod_factor_ABC_transporter"/>
</dbReference>
<feature type="transmembrane region" description="Helical" evidence="5">
    <location>
        <begin position="103"/>
        <end position="121"/>
    </location>
</feature>
<keyword evidence="4 5" id="KW-0472">Membrane</keyword>
<evidence type="ECO:0000256" key="2">
    <source>
        <dbReference type="ARBA" id="ARBA00022692"/>
    </source>
</evidence>
<keyword evidence="3 5" id="KW-1133">Transmembrane helix</keyword>
<keyword evidence="8" id="KW-1185">Reference proteome</keyword>
<dbReference type="InterPro" id="IPR013525">
    <property type="entry name" value="ABC2_TM"/>
</dbReference>
<evidence type="ECO:0000313" key="8">
    <source>
        <dbReference type="Proteomes" id="UP000249495"/>
    </source>
</evidence>
<feature type="transmembrane region" description="Helical" evidence="5">
    <location>
        <begin position="160"/>
        <end position="180"/>
    </location>
</feature>
<dbReference type="RefSeq" id="WP_018029499.1">
    <property type="nucleotide sequence ID" value="NZ_CAMCCF010000003.1"/>
</dbReference>
<feature type="transmembrane region" description="Helical" evidence="5">
    <location>
        <begin position="214"/>
        <end position="236"/>
    </location>
</feature>
<reference evidence="7 8" key="1">
    <citation type="submission" date="2018-06" db="EMBL/GenBank/DDBJ databases">
        <authorList>
            <consortium name="Pathogen Informatics"/>
            <person name="Doyle S."/>
        </authorList>
    </citation>
    <scope>NUCLEOTIDE SEQUENCE [LARGE SCALE GENOMIC DNA]</scope>
    <source>
        <strain evidence="7 8">NCTC12278</strain>
    </source>
</reference>
<evidence type="ECO:0000256" key="4">
    <source>
        <dbReference type="ARBA" id="ARBA00023136"/>
    </source>
</evidence>
<feature type="transmembrane region" description="Helical" evidence="5">
    <location>
        <begin position="52"/>
        <end position="74"/>
    </location>
</feature>
<dbReference type="OrthoDB" id="63188at2"/>
<dbReference type="GO" id="GO:0140359">
    <property type="term" value="F:ABC-type transporter activity"/>
    <property type="evidence" value="ECO:0007669"/>
    <property type="project" value="InterPro"/>
</dbReference>
<dbReference type="STRING" id="1123303.GCA_000372425_00170"/>
<proteinExistence type="predicted"/>
<dbReference type="PANTHER" id="PTHR43229:SF6">
    <property type="entry name" value="ABC-TYPE MULTIDRUG TRANSPORT SYSTEM, PERMEASE COMPONENT"/>
    <property type="match status" value="1"/>
</dbReference>
<name>A0A2X3W804_9STRE</name>
<evidence type="ECO:0000313" key="7">
    <source>
        <dbReference type="EMBL" id="SQF39933.1"/>
    </source>
</evidence>
<protein>
    <submittedName>
        <fullName evidence="7">ABC transporter permease</fullName>
    </submittedName>
</protein>
<dbReference type="KEGG" id="sfer:NCTC12278_00637"/>
<comment type="subcellular location">
    <subcellularLocation>
        <location evidence="1">Membrane</location>
        <topology evidence="1">Multi-pass membrane protein</topology>
    </subcellularLocation>
</comment>